<protein>
    <submittedName>
        <fullName evidence="2">Uncharacterized protein</fullName>
    </submittedName>
</protein>
<evidence type="ECO:0000313" key="3">
    <source>
        <dbReference type="Proteomes" id="UP000479000"/>
    </source>
</evidence>
<reference evidence="2 3" key="1">
    <citation type="submission" date="2020-02" db="EMBL/GenBank/DDBJ databases">
        <authorList>
            <person name="Ferguson B K."/>
        </authorList>
    </citation>
    <scope>NUCLEOTIDE SEQUENCE [LARGE SCALE GENOMIC DNA]</scope>
</reference>
<sequence length="405" mass="45495">MEVLCVIYAPVVVKYHSLRSILSKSENTIPFEHWSRADSPARRRAALPEPEPGGAKPGNPSPSINDITSRPDQHGGRSDQPPGTDQQSVGATIPRSTTRAHVRSCNFMFGYPASANRLFAASVFRRVPSGSVASRSPRCTDIYVSCCGNILWFEKCNISEYAAGGHRPTRSDAAKHYAIRKSQSKVLLFGILQCFRQLQVIFHTVWRRRVKILILSPPIGDHWRCSNSRSAIDGQFTRCQFETLTVSKLKVELIILEEVRVIFISDKAIRSQHCPFLEPTYRNYLSENTHCHDVTCPLCHLSVLAAGLHPLLAKLPPAHGPSPRLRPSCTSPRHPLHAFTPPDLRFLCSQFPRSGADPHRLGPQVQNLQELEPSRLHFLYERDPLCRSIDAFIRQNKIIYGSMVN</sequence>
<dbReference type="Proteomes" id="UP000479000">
    <property type="component" value="Unassembled WGS sequence"/>
</dbReference>
<feature type="non-terminal residue" evidence="2">
    <location>
        <position position="405"/>
    </location>
</feature>
<accession>A0A6H5GGB6</accession>
<organism evidence="2 3">
    <name type="scientific">Nesidiocoris tenuis</name>
    <dbReference type="NCBI Taxonomy" id="355587"/>
    <lineage>
        <taxon>Eukaryota</taxon>
        <taxon>Metazoa</taxon>
        <taxon>Ecdysozoa</taxon>
        <taxon>Arthropoda</taxon>
        <taxon>Hexapoda</taxon>
        <taxon>Insecta</taxon>
        <taxon>Pterygota</taxon>
        <taxon>Neoptera</taxon>
        <taxon>Paraneoptera</taxon>
        <taxon>Hemiptera</taxon>
        <taxon>Heteroptera</taxon>
        <taxon>Panheteroptera</taxon>
        <taxon>Cimicomorpha</taxon>
        <taxon>Miridae</taxon>
        <taxon>Dicyphina</taxon>
        <taxon>Nesidiocoris</taxon>
    </lineage>
</organism>
<name>A0A6H5GGB6_9HEMI</name>
<evidence type="ECO:0000313" key="2">
    <source>
        <dbReference type="EMBL" id="CAB0002103.1"/>
    </source>
</evidence>
<feature type="region of interest" description="Disordered" evidence="1">
    <location>
        <begin position="33"/>
        <end position="95"/>
    </location>
</feature>
<keyword evidence="3" id="KW-1185">Reference proteome</keyword>
<evidence type="ECO:0000256" key="1">
    <source>
        <dbReference type="SAM" id="MobiDB-lite"/>
    </source>
</evidence>
<dbReference type="EMBL" id="CADCXU010011940">
    <property type="protein sequence ID" value="CAB0002103.1"/>
    <property type="molecule type" value="Genomic_DNA"/>
</dbReference>
<feature type="compositionally biased region" description="Polar residues" evidence="1">
    <location>
        <begin position="81"/>
        <end position="95"/>
    </location>
</feature>
<proteinExistence type="predicted"/>
<dbReference type="AlphaFoldDB" id="A0A6H5GGB6"/>
<gene>
    <name evidence="2" type="ORF">NTEN_LOCUS7890</name>
</gene>